<evidence type="ECO:0000256" key="4">
    <source>
        <dbReference type="ARBA" id="ARBA00022679"/>
    </source>
</evidence>
<dbReference type="PROSITE" id="PS50011">
    <property type="entry name" value="PROTEIN_KINASE_DOM"/>
    <property type="match status" value="1"/>
</dbReference>
<organism evidence="12 13">
    <name type="scientific">Candida maltosa (strain Xu316)</name>
    <name type="common">Yeast</name>
    <dbReference type="NCBI Taxonomy" id="1245528"/>
    <lineage>
        <taxon>Eukaryota</taxon>
        <taxon>Fungi</taxon>
        <taxon>Dikarya</taxon>
        <taxon>Ascomycota</taxon>
        <taxon>Saccharomycotina</taxon>
        <taxon>Pichiomycetes</taxon>
        <taxon>Debaryomycetaceae</taxon>
        <taxon>Candida/Lodderomyces clade</taxon>
        <taxon>Candida</taxon>
    </lineage>
</organism>
<dbReference type="InterPro" id="IPR000719">
    <property type="entry name" value="Prot_kinase_dom"/>
</dbReference>
<evidence type="ECO:0000313" key="12">
    <source>
        <dbReference type="EMBL" id="EMG46807.1"/>
    </source>
</evidence>
<dbReference type="GO" id="GO:0004674">
    <property type="term" value="F:protein serine/threonine kinase activity"/>
    <property type="evidence" value="ECO:0007669"/>
    <property type="project" value="UniProtKB-KW"/>
</dbReference>
<reference evidence="12 13" key="1">
    <citation type="submission" date="2013-02" db="EMBL/GenBank/DDBJ databases">
        <title>Genome sequence of Candida maltosa Xu316, a potential industrial strain for xylitol and ethanol production.</title>
        <authorList>
            <person name="Yu J."/>
            <person name="Wang Q."/>
            <person name="Geng X."/>
            <person name="Bao W."/>
            <person name="He P."/>
            <person name="Cai J."/>
        </authorList>
    </citation>
    <scope>NUCLEOTIDE SEQUENCE [LARGE SCALE GENOMIC DNA]</scope>
    <source>
        <strain evidence="13">Xu316</strain>
    </source>
</reference>
<protein>
    <recommendedName>
        <fullName evidence="2">non-specific serine/threonine protein kinase</fullName>
        <ecNumber evidence="2">2.7.11.1</ecNumber>
    </recommendedName>
</protein>
<evidence type="ECO:0000256" key="1">
    <source>
        <dbReference type="ARBA" id="ARBA00008874"/>
    </source>
</evidence>
<dbReference type="PANTHER" id="PTHR48012:SF10">
    <property type="entry name" value="FI20177P1"/>
    <property type="match status" value="1"/>
</dbReference>
<dbReference type="EC" id="2.7.11.1" evidence="2"/>
<accession>M3HHM1</accession>
<proteinExistence type="inferred from homology"/>
<keyword evidence="7 10" id="KW-0067">ATP-binding</keyword>
<comment type="catalytic activity">
    <reaction evidence="9">
        <text>L-seryl-[protein] + ATP = O-phospho-L-seryl-[protein] + ADP + H(+)</text>
        <dbReference type="Rhea" id="RHEA:17989"/>
        <dbReference type="Rhea" id="RHEA-COMP:9863"/>
        <dbReference type="Rhea" id="RHEA-COMP:11604"/>
        <dbReference type="ChEBI" id="CHEBI:15378"/>
        <dbReference type="ChEBI" id="CHEBI:29999"/>
        <dbReference type="ChEBI" id="CHEBI:30616"/>
        <dbReference type="ChEBI" id="CHEBI:83421"/>
        <dbReference type="ChEBI" id="CHEBI:456216"/>
        <dbReference type="EC" id="2.7.11.1"/>
    </reaction>
</comment>
<keyword evidence="3" id="KW-0723">Serine/threonine-protein kinase</keyword>
<keyword evidence="5 10" id="KW-0547">Nucleotide-binding</keyword>
<evidence type="ECO:0000256" key="7">
    <source>
        <dbReference type="ARBA" id="ARBA00022840"/>
    </source>
</evidence>
<dbReference type="FunFam" id="1.10.510.10:FF:000499">
    <property type="entry name" value="Serine/threonine-protein kinase KIC1"/>
    <property type="match status" value="1"/>
</dbReference>
<dbReference type="HOGENOM" id="CLU_000288_63_23_1"/>
<dbReference type="OrthoDB" id="248923at2759"/>
<dbReference type="SUPFAM" id="SSF56112">
    <property type="entry name" value="Protein kinase-like (PK-like)"/>
    <property type="match status" value="1"/>
</dbReference>
<dbReference type="InterPro" id="IPR011009">
    <property type="entry name" value="Kinase-like_dom_sf"/>
</dbReference>
<dbReference type="STRING" id="1245528.M3HHM1"/>
<dbReference type="InterPro" id="IPR017441">
    <property type="entry name" value="Protein_kinase_ATP_BS"/>
</dbReference>
<evidence type="ECO:0000256" key="2">
    <source>
        <dbReference type="ARBA" id="ARBA00012513"/>
    </source>
</evidence>
<dbReference type="SMART" id="SM00220">
    <property type="entry name" value="S_TKc"/>
    <property type="match status" value="1"/>
</dbReference>
<dbReference type="InterPro" id="IPR050629">
    <property type="entry name" value="STE20/SPS1-PAK"/>
</dbReference>
<name>M3HHM1_CANMX</name>
<evidence type="ECO:0000313" key="13">
    <source>
        <dbReference type="Proteomes" id="UP000011777"/>
    </source>
</evidence>
<dbReference type="PANTHER" id="PTHR48012">
    <property type="entry name" value="STERILE20-LIKE KINASE, ISOFORM B-RELATED"/>
    <property type="match status" value="1"/>
</dbReference>
<comment type="caution">
    <text evidence="12">The sequence shown here is derived from an EMBL/GenBank/DDBJ whole genome shotgun (WGS) entry which is preliminary data.</text>
</comment>
<feature type="domain" description="Protein kinase" evidence="11">
    <location>
        <begin position="26"/>
        <end position="293"/>
    </location>
</feature>
<dbReference type="PROSITE" id="PS00107">
    <property type="entry name" value="PROTEIN_KINASE_ATP"/>
    <property type="match status" value="1"/>
</dbReference>
<keyword evidence="4" id="KW-0808">Transferase</keyword>
<dbReference type="Gene3D" id="1.10.510.10">
    <property type="entry name" value="Transferase(Phosphotransferase) domain 1"/>
    <property type="match status" value="1"/>
</dbReference>
<keyword evidence="13" id="KW-1185">Reference proteome</keyword>
<comment type="catalytic activity">
    <reaction evidence="8">
        <text>L-threonyl-[protein] + ATP = O-phospho-L-threonyl-[protein] + ADP + H(+)</text>
        <dbReference type="Rhea" id="RHEA:46608"/>
        <dbReference type="Rhea" id="RHEA-COMP:11060"/>
        <dbReference type="Rhea" id="RHEA-COMP:11605"/>
        <dbReference type="ChEBI" id="CHEBI:15378"/>
        <dbReference type="ChEBI" id="CHEBI:30013"/>
        <dbReference type="ChEBI" id="CHEBI:30616"/>
        <dbReference type="ChEBI" id="CHEBI:61977"/>
        <dbReference type="ChEBI" id="CHEBI:456216"/>
        <dbReference type="EC" id="2.7.11.1"/>
    </reaction>
</comment>
<dbReference type="eggNOG" id="KOG0201">
    <property type="taxonomic scope" value="Eukaryota"/>
</dbReference>
<keyword evidence="6" id="KW-0418">Kinase</keyword>
<evidence type="ECO:0000256" key="8">
    <source>
        <dbReference type="ARBA" id="ARBA00047899"/>
    </source>
</evidence>
<dbReference type="Proteomes" id="UP000011777">
    <property type="component" value="Unassembled WGS sequence"/>
</dbReference>
<comment type="similarity">
    <text evidence="1">Belongs to the protein kinase superfamily. STE Ser/Thr protein kinase family. STE20 subfamily.</text>
</comment>
<dbReference type="GO" id="GO:0030447">
    <property type="term" value="P:filamentous growth"/>
    <property type="evidence" value="ECO:0007669"/>
    <property type="project" value="UniProtKB-ARBA"/>
</dbReference>
<evidence type="ECO:0000259" key="11">
    <source>
        <dbReference type="PROSITE" id="PS50011"/>
    </source>
</evidence>
<evidence type="ECO:0000256" key="3">
    <source>
        <dbReference type="ARBA" id="ARBA00022527"/>
    </source>
</evidence>
<dbReference type="AlphaFoldDB" id="M3HHM1"/>
<evidence type="ECO:0000256" key="6">
    <source>
        <dbReference type="ARBA" id="ARBA00022777"/>
    </source>
</evidence>
<dbReference type="OMA" id="YNMYIVM"/>
<feature type="binding site" evidence="10">
    <location>
        <position position="55"/>
    </location>
    <ligand>
        <name>ATP</name>
        <dbReference type="ChEBI" id="CHEBI:30616"/>
    </ligand>
</feature>
<dbReference type="GO" id="GO:0005524">
    <property type="term" value="F:ATP binding"/>
    <property type="evidence" value="ECO:0007669"/>
    <property type="project" value="UniProtKB-UniRule"/>
</dbReference>
<dbReference type="GO" id="GO:0005737">
    <property type="term" value="C:cytoplasm"/>
    <property type="evidence" value="ECO:0007669"/>
    <property type="project" value="TreeGrafter"/>
</dbReference>
<evidence type="ECO:0000256" key="9">
    <source>
        <dbReference type="ARBA" id="ARBA00048679"/>
    </source>
</evidence>
<sequence>MKITKERKQCLDIDPPPSTTNQISKYVLTKCIGRGNFGDVYCAQKTGAKSIVAIKVVNLDDSPDDVKQIIQEIHFLSKLRHNNIVQYIESFTKEYNMYIVMEYCGGGSCSDLLKYHNKLPEDLVAYIIKRVLFGLRYLHSEHKVHRDIKSANVLLTDDGEVKLADFGVSTEITMTKMKKKTFVGTPFWMAPEVITRGRVCEDNNNLKDGNDGGYDEKADIWSTGITTIELVTGSPPLSQYDPLKILFDIPKKRPPLLSGVDFSEDIKDFVRYCLVKDPAKRQSANKLLYHHFLSKSFNNEATRNKLIRYITQKIKSDKQKNGYKPRYKIINDGLNKDKENSETPIEWEFNDTLTQKETIMEPSPLFKHEKLLEESIISSYYDDGTRLVSSDDSMILDNRKEGILIHCLQLVQMRGKDEHTRIEVEKFMEILLQFERENPGLCRAIVEEIEKIICN</sequence>
<evidence type="ECO:0000256" key="10">
    <source>
        <dbReference type="PROSITE-ProRule" id="PRU10141"/>
    </source>
</evidence>
<evidence type="ECO:0000256" key="5">
    <source>
        <dbReference type="ARBA" id="ARBA00022741"/>
    </source>
</evidence>
<dbReference type="FunFam" id="3.30.200.20:FF:000042">
    <property type="entry name" value="Aurora kinase A"/>
    <property type="match status" value="1"/>
</dbReference>
<gene>
    <name evidence="12" type="ORF">G210_2940</name>
</gene>
<dbReference type="EMBL" id="AOGT01001870">
    <property type="protein sequence ID" value="EMG46807.1"/>
    <property type="molecule type" value="Genomic_DNA"/>
</dbReference>
<dbReference type="Pfam" id="PF00069">
    <property type="entry name" value="Pkinase"/>
    <property type="match status" value="1"/>
</dbReference>